<dbReference type="AlphaFoldDB" id="A0A1R1PHG2"/>
<keyword evidence="2" id="KW-0472">Membrane</keyword>
<dbReference type="InterPro" id="IPR050577">
    <property type="entry name" value="MAPR/NEUFC/NENF-like"/>
</dbReference>
<organism evidence="4 5">
    <name type="scientific">Zancudomyces culisetae</name>
    <name type="common">Gut fungus</name>
    <name type="synonym">Smittium culisetae</name>
    <dbReference type="NCBI Taxonomy" id="1213189"/>
    <lineage>
        <taxon>Eukaryota</taxon>
        <taxon>Fungi</taxon>
        <taxon>Fungi incertae sedis</taxon>
        <taxon>Zoopagomycota</taxon>
        <taxon>Kickxellomycotina</taxon>
        <taxon>Harpellomycetes</taxon>
        <taxon>Harpellales</taxon>
        <taxon>Legeriomycetaceae</taxon>
        <taxon>Zancudomyces</taxon>
    </lineage>
</organism>
<accession>A0A1R1PHG2</accession>
<dbReference type="PANTHER" id="PTHR10281">
    <property type="entry name" value="MEMBRANE-ASSOCIATED PROGESTERONE RECEPTOR COMPONENT-RELATED"/>
    <property type="match status" value="1"/>
</dbReference>
<evidence type="ECO:0000256" key="1">
    <source>
        <dbReference type="ARBA" id="ARBA00038357"/>
    </source>
</evidence>
<evidence type="ECO:0000313" key="4">
    <source>
        <dbReference type="EMBL" id="OMH80292.1"/>
    </source>
</evidence>
<keyword evidence="2" id="KW-0812">Transmembrane</keyword>
<sequence>MQKVIKDNVPLIVTITVVAVSTLLFSWISYTRETAKKNTKPKEEKVEMKNYTKRELSKFTGESPRTPILIAVKRKVYDVSVNGGERSYGPGGPYSLFAGRDASRLFSNFAFDEGMTEEELDTPIDPLDDLDESQKESLESYIDLFEAKYKHVGYLVEKHE</sequence>
<dbReference type="Gene3D" id="3.10.120.10">
    <property type="entry name" value="Cytochrome b5-like heme/steroid binding domain"/>
    <property type="match status" value="1"/>
</dbReference>
<dbReference type="EMBL" id="LSSK01001233">
    <property type="protein sequence ID" value="OMH80292.1"/>
    <property type="molecule type" value="Genomic_DNA"/>
</dbReference>
<reference evidence="5" key="1">
    <citation type="submission" date="2017-01" db="EMBL/GenBank/DDBJ databases">
        <authorList>
            <person name="Wang Y."/>
            <person name="White M."/>
            <person name="Kvist S."/>
            <person name="Moncalvo J.-M."/>
        </authorList>
    </citation>
    <scope>NUCLEOTIDE SEQUENCE [LARGE SCALE GENOMIC DNA]</scope>
    <source>
        <strain evidence="5">COL-18-3</strain>
    </source>
</reference>
<dbReference type="PANTHER" id="PTHR10281:SF76">
    <property type="entry name" value="CALCUTTA CUP-RELATED"/>
    <property type="match status" value="1"/>
</dbReference>
<dbReference type="GO" id="GO:0016020">
    <property type="term" value="C:membrane"/>
    <property type="evidence" value="ECO:0007669"/>
    <property type="project" value="TreeGrafter"/>
</dbReference>
<protein>
    <submittedName>
        <fullName evidence="4">Damage response protein 1</fullName>
    </submittedName>
</protein>
<feature type="transmembrane region" description="Helical" evidence="2">
    <location>
        <begin position="12"/>
        <end position="30"/>
    </location>
</feature>
<evidence type="ECO:0000313" key="5">
    <source>
        <dbReference type="Proteomes" id="UP000188320"/>
    </source>
</evidence>
<keyword evidence="5" id="KW-1185">Reference proteome</keyword>
<gene>
    <name evidence="4" type="ORF">AX774_g6278</name>
</gene>
<comment type="caution">
    <text evidence="4">The sequence shown here is derived from an EMBL/GenBank/DDBJ whole genome shotgun (WGS) entry which is preliminary data.</text>
</comment>
<evidence type="ECO:0000256" key="2">
    <source>
        <dbReference type="SAM" id="Phobius"/>
    </source>
</evidence>
<dbReference type="SUPFAM" id="SSF55856">
    <property type="entry name" value="Cytochrome b5-like heme/steroid binding domain"/>
    <property type="match status" value="1"/>
</dbReference>
<dbReference type="Proteomes" id="UP000188320">
    <property type="component" value="Unassembled WGS sequence"/>
</dbReference>
<comment type="similarity">
    <text evidence="1">Belongs to the cytochrome b5 family. MAPR subfamily.</text>
</comment>
<dbReference type="GO" id="GO:0012505">
    <property type="term" value="C:endomembrane system"/>
    <property type="evidence" value="ECO:0007669"/>
    <property type="project" value="TreeGrafter"/>
</dbReference>
<dbReference type="OrthoDB" id="547796at2759"/>
<dbReference type="SMART" id="SM01117">
    <property type="entry name" value="Cyt-b5"/>
    <property type="match status" value="1"/>
</dbReference>
<evidence type="ECO:0000259" key="3">
    <source>
        <dbReference type="SMART" id="SM01117"/>
    </source>
</evidence>
<dbReference type="Pfam" id="PF00173">
    <property type="entry name" value="Cyt-b5"/>
    <property type="match status" value="1"/>
</dbReference>
<dbReference type="InterPro" id="IPR001199">
    <property type="entry name" value="Cyt_B5-like_heme/steroid-bd"/>
</dbReference>
<name>A0A1R1PHG2_ZANCU</name>
<proteinExistence type="inferred from homology"/>
<dbReference type="InterPro" id="IPR036400">
    <property type="entry name" value="Cyt_B5-like_heme/steroid_sf"/>
</dbReference>
<feature type="domain" description="Cytochrome b5 heme-binding" evidence="3">
    <location>
        <begin position="51"/>
        <end position="156"/>
    </location>
</feature>
<keyword evidence="2" id="KW-1133">Transmembrane helix</keyword>